<keyword evidence="6" id="KW-0573">Peptidoglycan synthesis</keyword>
<feature type="transmembrane region" description="Helical" evidence="12">
    <location>
        <begin position="45"/>
        <end position="67"/>
    </location>
</feature>
<dbReference type="InterPro" id="IPR001182">
    <property type="entry name" value="FtsW/RodA"/>
</dbReference>
<feature type="transmembrane region" description="Helical" evidence="12">
    <location>
        <begin position="79"/>
        <end position="103"/>
    </location>
</feature>
<feature type="transmembrane region" description="Helical" evidence="12">
    <location>
        <begin position="344"/>
        <end position="366"/>
    </location>
</feature>
<dbReference type="Pfam" id="PF01098">
    <property type="entry name" value="FTSW_RODA_SPOVE"/>
    <property type="match status" value="1"/>
</dbReference>
<evidence type="ECO:0000256" key="6">
    <source>
        <dbReference type="ARBA" id="ARBA00022984"/>
    </source>
</evidence>
<feature type="transmembrane region" description="Helical" evidence="12">
    <location>
        <begin position="20"/>
        <end position="39"/>
    </location>
</feature>
<evidence type="ECO:0000256" key="3">
    <source>
        <dbReference type="ARBA" id="ARBA00022679"/>
    </source>
</evidence>
<evidence type="ECO:0000256" key="1">
    <source>
        <dbReference type="ARBA" id="ARBA00004141"/>
    </source>
</evidence>
<reference evidence="13" key="1">
    <citation type="submission" date="2020-05" db="EMBL/GenBank/DDBJ databases">
        <authorList>
            <person name="Chiriac C."/>
            <person name="Salcher M."/>
            <person name="Ghai R."/>
            <person name="Kavagutti S V."/>
        </authorList>
    </citation>
    <scope>NUCLEOTIDE SEQUENCE</scope>
</reference>
<protein>
    <recommendedName>
        <fullName evidence="10">peptidoglycan glycosyltransferase</fullName>
        <ecNumber evidence="10">2.4.99.28</ecNumber>
    </recommendedName>
    <alternativeName>
        <fullName evidence="9">Peptidoglycan polymerase</fullName>
    </alternativeName>
</protein>
<keyword evidence="4 12" id="KW-0812">Transmembrane</keyword>
<evidence type="ECO:0000256" key="11">
    <source>
        <dbReference type="ARBA" id="ARBA00049902"/>
    </source>
</evidence>
<keyword evidence="7 12" id="KW-1133">Transmembrane helix</keyword>
<dbReference type="GO" id="GO:0032153">
    <property type="term" value="C:cell division site"/>
    <property type="evidence" value="ECO:0007669"/>
    <property type="project" value="TreeGrafter"/>
</dbReference>
<keyword evidence="2" id="KW-0328">Glycosyltransferase</keyword>
<keyword evidence="3" id="KW-0808">Transferase</keyword>
<proteinExistence type="predicted"/>
<feature type="transmembrane region" description="Helical" evidence="12">
    <location>
        <begin position="168"/>
        <end position="187"/>
    </location>
</feature>
<evidence type="ECO:0000256" key="12">
    <source>
        <dbReference type="SAM" id="Phobius"/>
    </source>
</evidence>
<accession>A0A6J7CZG7</accession>
<evidence type="ECO:0000256" key="4">
    <source>
        <dbReference type="ARBA" id="ARBA00022692"/>
    </source>
</evidence>
<evidence type="ECO:0000256" key="9">
    <source>
        <dbReference type="ARBA" id="ARBA00032370"/>
    </source>
</evidence>
<dbReference type="GO" id="GO:0015648">
    <property type="term" value="F:lipid-linked peptidoglycan transporter activity"/>
    <property type="evidence" value="ECO:0007669"/>
    <property type="project" value="TreeGrafter"/>
</dbReference>
<comment type="subcellular location">
    <subcellularLocation>
        <location evidence="1">Membrane</location>
        <topology evidence="1">Multi-pass membrane protein</topology>
    </subcellularLocation>
</comment>
<dbReference type="PANTHER" id="PTHR30474:SF2">
    <property type="entry name" value="PEPTIDOGLYCAN GLYCOSYLTRANSFERASE FTSW-RELATED"/>
    <property type="match status" value="1"/>
</dbReference>
<dbReference type="GO" id="GO:0008360">
    <property type="term" value="P:regulation of cell shape"/>
    <property type="evidence" value="ECO:0007669"/>
    <property type="project" value="UniProtKB-KW"/>
</dbReference>
<dbReference type="GO" id="GO:0051301">
    <property type="term" value="P:cell division"/>
    <property type="evidence" value="ECO:0007669"/>
    <property type="project" value="InterPro"/>
</dbReference>
<feature type="transmembrane region" description="Helical" evidence="12">
    <location>
        <begin position="194"/>
        <end position="214"/>
    </location>
</feature>
<keyword evidence="5" id="KW-0133">Cell shape</keyword>
<evidence type="ECO:0000256" key="8">
    <source>
        <dbReference type="ARBA" id="ARBA00023136"/>
    </source>
</evidence>
<evidence type="ECO:0000313" key="13">
    <source>
        <dbReference type="EMBL" id="CAB4862235.1"/>
    </source>
</evidence>
<sequence>MARGDSFIGERSLPRWIRGIALILVVVGTIFVVIISGPVQKLEGSALVTFIVKDLSFVFLSLVAMYIGRRVTRSFLLRILPWIGAVGFILTAAVLVPGIGTQINGGRRWLVVGIFQFQPSELMKLIVCVGLPLVLVERRHYLFGRIHPVVAWGIALVGPGLVLLEPDMGTGAVIVFISLAIVWVWGINPYFLKWFAALGIVGVGTSFAIFPYQLQRLIDVYIPRLCDPQNNCYQLNQSKIGLGSGGIIGPGPGHIRSAWGFLPNANTDFIFSVIGEAFGYVGSVGIIVIYVAFLYCGMQAALNSRDEAAKYVAIGITTWFGIETAINIASCIGLFAVTGIPLPLVSYGGTALVVNMMAVGVLINIAENRGFTRLPMRETISLLGRA</sequence>
<evidence type="ECO:0000256" key="10">
    <source>
        <dbReference type="ARBA" id="ARBA00044770"/>
    </source>
</evidence>
<feature type="transmembrane region" description="Helical" evidence="12">
    <location>
        <begin position="269"/>
        <end position="296"/>
    </location>
</feature>
<name>A0A6J7CZG7_9ZZZZ</name>
<feature type="transmembrane region" description="Helical" evidence="12">
    <location>
        <begin position="109"/>
        <end position="135"/>
    </location>
</feature>
<dbReference type="EC" id="2.4.99.28" evidence="10"/>
<dbReference type="GO" id="GO:0009252">
    <property type="term" value="P:peptidoglycan biosynthetic process"/>
    <property type="evidence" value="ECO:0007669"/>
    <property type="project" value="UniProtKB-KW"/>
</dbReference>
<dbReference type="GO" id="GO:0008955">
    <property type="term" value="F:peptidoglycan glycosyltransferase activity"/>
    <property type="evidence" value="ECO:0007669"/>
    <property type="project" value="UniProtKB-EC"/>
</dbReference>
<feature type="transmembrane region" description="Helical" evidence="12">
    <location>
        <begin position="308"/>
        <end position="338"/>
    </location>
</feature>
<organism evidence="13">
    <name type="scientific">freshwater metagenome</name>
    <dbReference type="NCBI Taxonomy" id="449393"/>
    <lineage>
        <taxon>unclassified sequences</taxon>
        <taxon>metagenomes</taxon>
        <taxon>ecological metagenomes</taxon>
    </lineage>
</organism>
<keyword evidence="8 12" id="KW-0472">Membrane</keyword>
<comment type="catalytic activity">
    <reaction evidence="11">
        <text>[GlcNAc-(1-&gt;4)-Mur2Ac(oyl-L-Ala-gamma-D-Glu-L-Lys-D-Ala-D-Ala)](n)-di-trans,octa-cis-undecaprenyl diphosphate + beta-D-GlcNAc-(1-&gt;4)-Mur2Ac(oyl-L-Ala-gamma-D-Glu-L-Lys-D-Ala-D-Ala)-di-trans,octa-cis-undecaprenyl diphosphate = [GlcNAc-(1-&gt;4)-Mur2Ac(oyl-L-Ala-gamma-D-Glu-L-Lys-D-Ala-D-Ala)](n+1)-di-trans,octa-cis-undecaprenyl diphosphate + di-trans,octa-cis-undecaprenyl diphosphate + H(+)</text>
        <dbReference type="Rhea" id="RHEA:23708"/>
        <dbReference type="Rhea" id="RHEA-COMP:9602"/>
        <dbReference type="Rhea" id="RHEA-COMP:9603"/>
        <dbReference type="ChEBI" id="CHEBI:15378"/>
        <dbReference type="ChEBI" id="CHEBI:58405"/>
        <dbReference type="ChEBI" id="CHEBI:60033"/>
        <dbReference type="ChEBI" id="CHEBI:78435"/>
        <dbReference type="EC" id="2.4.99.28"/>
    </reaction>
</comment>
<evidence type="ECO:0000256" key="5">
    <source>
        <dbReference type="ARBA" id="ARBA00022960"/>
    </source>
</evidence>
<feature type="transmembrane region" description="Helical" evidence="12">
    <location>
        <begin position="142"/>
        <end position="162"/>
    </location>
</feature>
<dbReference type="EMBL" id="CAFBLN010000007">
    <property type="protein sequence ID" value="CAB4862235.1"/>
    <property type="molecule type" value="Genomic_DNA"/>
</dbReference>
<evidence type="ECO:0000256" key="7">
    <source>
        <dbReference type="ARBA" id="ARBA00022989"/>
    </source>
</evidence>
<evidence type="ECO:0000256" key="2">
    <source>
        <dbReference type="ARBA" id="ARBA00022676"/>
    </source>
</evidence>
<dbReference type="AlphaFoldDB" id="A0A6J7CZG7"/>
<gene>
    <name evidence="13" type="ORF">UFOPK3381_00322</name>
</gene>
<dbReference type="PANTHER" id="PTHR30474">
    <property type="entry name" value="CELL CYCLE PROTEIN"/>
    <property type="match status" value="1"/>
</dbReference>
<dbReference type="GO" id="GO:0005886">
    <property type="term" value="C:plasma membrane"/>
    <property type="evidence" value="ECO:0007669"/>
    <property type="project" value="TreeGrafter"/>
</dbReference>